<comment type="caution">
    <text evidence="2">The sequence shown here is derived from an EMBL/GenBank/DDBJ whole genome shotgun (WGS) entry which is preliminary data.</text>
</comment>
<sequence>MDRCVHIVHAFMPIIYYNKGRCEEYTYRISLKIQCGERLNMKHKFLLAAGIGVVVAGTCFLKSIGWFEDDSHLYDEYEAK</sequence>
<proteinExistence type="predicted"/>
<accession>A0A511DRW8</accession>
<reference evidence="2" key="1">
    <citation type="submission" date="2019-07" db="EMBL/GenBank/DDBJ databases">
        <title>Whole genome shotgun sequence of Lactobacillus kefiri NBRC 15888.</title>
        <authorList>
            <person name="Hosoyama A."/>
            <person name="Uohara A."/>
            <person name="Ohji S."/>
            <person name="Ichikawa N."/>
        </authorList>
    </citation>
    <scope>NUCLEOTIDE SEQUENCE [LARGE SCALE GENOMIC DNA]</scope>
    <source>
        <strain evidence="2">NBRC 15888</strain>
    </source>
</reference>
<evidence type="ECO:0000313" key="2">
    <source>
        <dbReference type="EMBL" id="GEL27596.1"/>
    </source>
</evidence>
<keyword evidence="1" id="KW-0472">Membrane</keyword>
<evidence type="ECO:0000256" key="1">
    <source>
        <dbReference type="SAM" id="Phobius"/>
    </source>
</evidence>
<feature type="transmembrane region" description="Helical" evidence="1">
    <location>
        <begin position="45"/>
        <end position="67"/>
    </location>
</feature>
<protein>
    <submittedName>
        <fullName evidence="2">Uncharacterized protein</fullName>
    </submittedName>
</protein>
<keyword evidence="3" id="KW-1185">Reference proteome</keyword>
<evidence type="ECO:0000313" key="3">
    <source>
        <dbReference type="Proteomes" id="UP000321893"/>
    </source>
</evidence>
<dbReference type="Proteomes" id="UP000321893">
    <property type="component" value="Unassembled WGS sequence"/>
</dbReference>
<keyword evidence="1" id="KW-1133">Transmembrane helix</keyword>
<dbReference type="AlphaFoldDB" id="A0A511DRW8"/>
<dbReference type="EMBL" id="BJVK01000003">
    <property type="protein sequence ID" value="GEL27596.1"/>
    <property type="molecule type" value="Genomic_DNA"/>
</dbReference>
<name>A0A511DRW8_LENKE</name>
<gene>
    <name evidence="2" type="ORF">LKE01_04160</name>
</gene>
<keyword evidence="1" id="KW-0812">Transmembrane</keyword>
<organism evidence="2 3">
    <name type="scientific">Lentilactobacillus kefiri</name>
    <name type="common">Lactobacillus kefiri</name>
    <dbReference type="NCBI Taxonomy" id="33962"/>
    <lineage>
        <taxon>Bacteria</taxon>
        <taxon>Bacillati</taxon>
        <taxon>Bacillota</taxon>
        <taxon>Bacilli</taxon>
        <taxon>Lactobacillales</taxon>
        <taxon>Lactobacillaceae</taxon>
        <taxon>Lentilactobacillus</taxon>
    </lineage>
</organism>